<dbReference type="GO" id="GO:0042802">
    <property type="term" value="F:identical protein binding"/>
    <property type="evidence" value="ECO:0007669"/>
    <property type="project" value="TreeGrafter"/>
</dbReference>
<name>B9LMQ7_HALLT</name>
<evidence type="ECO:0000256" key="1">
    <source>
        <dbReference type="ARBA" id="ARBA00001933"/>
    </source>
</evidence>
<dbReference type="GO" id="GO:0008483">
    <property type="term" value="F:transaminase activity"/>
    <property type="evidence" value="ECO:0007669"/>
    <property type="project" value="UniProtKB-KW"/>
</dbReference>
<gene>
    <name evidence="6" type="ordered locus">Hlac_1048</name>
</gene>
<dbReference type="CDD" id="cd00610">
    <property type="entry name" value="OAT_like"/>
    <property type="match status" value="1"/>
</dbReference>
<evidence type="ECO:0000256" key="4">
    <source>
        <dbReference type="ARBA" id="ARBA00022898"/>
    </source>
</evidence>
<keyword evidence="4 5" id="KW-0663">Pyridoxal phosphate</keyword>
<dbReference type="Gene3D" id="3.40.640.10">
    <property type="entry name" value="Type I PLP-dependent aspartate aminotransferase-like (Major domain)"/>
    <property type="match status" value="1"/>
</dbReference>
<dbReference type="InterPro" id="IPR005814">
    <property type="entry name" value="Aminotrans_3"/>
</dbReference>
<keyword evidence="3" id="KW-0808">Transferase</keyword>
<comment type="similarity">
    <text evidence="5">Belongs to the class-III pyridoxal-phosphate-dependent aminotransferase family.</text>
</comment>
<comment type="cofactor">
    <cofactor evidence="1">
        <name>pyridoxal 5'-phosphate</name>
        <dbReference type="ChEBI" id="CHEBI:597326"/>
    </cofactor>
</comment>
<evidence type="ECO:0000256" key="2">
    <source>
        <dbReference type="ARBA" id="ARBA00022576"/>
    </source>
</evidence>
<evidence type="ECO:0000313" key="7">
    <source>
        <dbReference type="Proteomes" id="UP000000740"/>
    </source>
</evidence>
<dbReference type="AlphaFoldDB" id="B9LMQ7"/>
<dbReference type="InterPro" id="IPR050103">
    <property type="entry name" value="Class-III_PLP-dep_AT"/>
</dbReference>
<proteinExistence type="inferred from homology"/>
<dbReference type="EMBL" id="CP001365">
    <property type="protein sequence ID" value="ACM56645.1"/>
    <property type="molecule type" value="Genomic_DNA"/>
</dbReference>
<dbReference type="eggNOG" id="arCOG00915">
    <property type="taxonomic scope" value="Archaea"/>
</dbReference>
<dbReference type="Proteomes" id="UP000000740">
    <property type="component" value="Chromosome 1"/>
</dbReference>
<evidence type="ECO:0000313" key="6">
    <source>
        <dbReference type="EMBL" id="ACM56645.1"/>
    </source>
</evidence>
<protein>
    <submittedName>
        <fullName evidence="6">Aminotransferase class-III</fullName>
    </submittedName>
</protein>
<evidence type="ECO:0000256" key="3">
    <source>
        <dbReference type="ARBA" id="ARBA00022679"/>
    </source>
</evidence>
<keyword evidence="7" id="KW-1185">Reference proteome</keyword>
<reference evidence="6 7" key="1">
    <citation type="journal article" date="2016" name="Stand. Genomic Sci.">
        <title>Complete genome sequence of the Antarctic Halorubrum lacusprofundi type strain ACAM 34.</title>
        <authorList>
            <person name="Anderson I.J."/>
            <person name="DasSarma P."/>
            <person name="Lucas S."/>
            <person name="Copeland A."/>
            <person name="Lapidus A."/>
            <person name="Del Rio T.G."/>
            <person name="Tice H."/>
            <person name="Dalin E."/>
            <person name="Bruce D.C."/>
            <person name="Goodwin L."/>
            <person name="Pitluck S."/>
            <person name="Sims D."/>
            <person name="Brettin T.S."/>
            <person name="Detter J.C."/>
            <person name="Han C.S."/>
            <person name="Larimer F."/>
            <person name="Hauser L."/>
            <person name="Land M."/>
            <person name="Ivanova N."/>
            <person name="Richardson P."/>
            <person name="Cavicchioli R."/>
            <person name="DasSarma S."/>
            <person name="Woese C.R."/>
            <person name="Kyrpides N.C."/>
        </authorList>
    </citation>
    <scope>NUCLEOTIDE SEQUENCE [LARGE SCALE GENOMIC DNA]</scope>
    <source>
        <strain evidence="7">ATCC 49239 / DSM 5036 / JCM 8891 / ACAM 34</strain>
    </source>
</reference>
<dbReference type="PIRSF" id="PIRSF000521">
    <property type="entry name" value="Transaminase_4ab_Lys_Orn"/>
    <property type="match status" value="1"/>
</dbReference>
<dbReference type="PANTHER" id="PTHR11986">
    <property type="entry name" value="AMINOTRANSFERASE CLASS III"/>
    <property type="match status" value="1"/>
</dbReference>
<dbReference type="PANTHER" id="PTHR11986:SF79">
    <property type="entry name" value="ACETYLORNITHINE AMINOTRANSFERASE, MITOCHONDRIAL"/>
    <property type="match status" value="1"/>
</dbReference>
<evidence type="ECO:0000256" key="5">
    <source>
        <dbReference type="RuleBase" id="RU003560"/>
    </source>
</evidence>
<dbReference type="FunFam" id="3.40.640.10:FF:000004">
    <property type="entry name" value="Acetylornithine aminotransferase"/>
    <property type="match status" value="1"/>
</dbReference>
<dbReference type="SUPFAM" id="SSF53383">
    <property type="entry name" value="PLP-dependent transferases"/>
    <property type="match status" value="1"/>
</dbReference>
<keyword evidence="2 6" id="KW-0032">Aminotransferase</keyword>
<dbReference type="InterPro" id="IPR015422">
    <property type="entry name" value="PyrdxlP-dep_Trfase_small"/>
</dbReference>
<dbReference type="InterPro" id="IPR049704">
    <property type="entry name" value="Aminotrans_3_PPA_site"/>
</dbReference>
<sequence>MWAYCVDWAMAGPPIHDLHFAEEPSVDQVPGPNSRRLLDRQEAIDSSAVAYPNDIPLAFEEGSGATLKDADGNVFLDFFAGIGVYNVGHANPYVNKGVHAQIDKLTHTVDFPTEPRLDLIDKLDEIAPGSLAGNSRFVFGGPTGSDAVEASIKLAKYNTGGNGLLAFRNSYHGATTGAMSITSNKKFKKPYAPLLPDVVHAPFPYPFREDRSPEESVDRALEEVRAIVEEPYGGLTDPAGIFVEPIQGEGGVVVPPEGFLSGLREIADENDLPLVFDEIQVGMGRTGEWWASEHYDVTPDVMTTAKALGGNGQPLSGTMYHEDLDTWGPGDHAGTYRGHVPAMVGGLRAIEYIQSHDLLDHATEVGAWIRDRLRDAGEGDPGLGQVRGKGLFVGAEFVDANGDPDDDRVEAIQQYCYEHGVLVWTAGQYGNVVRLLPPLVLTQRQAEVGTEIIADAIAATAE</sequence>
<accession>B9LMQ7</accession>
<organism evidence="6 7">
    <name type="scientific">Halorubrum lacusprofundi (strain ATCC 49239 / DSM 5036 / JCM 8891 / ACAM 34)</name>
    <dbReference type="NCBI Taxonomy" id="416348"/>
    <lineage>
        <taxon>Archaea</taxon>
        <taxon>Methanobacteriati</taxon>
        <taxon>Methanobacteriota</taxon>
        <taxon>Stenosarchaea group</taxon>
        <taxon>Halobacteria</taxon>
        <taxon>Halobacteriales</taxon>
        <taxon>Haloferacaceae</taxon>
        <taxon>Halorubrum</taxon>
    </lineage>
</organism>
<dbReference type="GO" id="GO:0030170">
    <property type="term" value="F:pyridoxal phosphate binding"/>
    <property type="evidence" value="ECO:0007669"/>
    <property type="project" value="InterPro"/>
</dbReference>
<dbReference type="HOGENOM" id="CLU_016922_10_0_2"/>
<dbReference type="Gene3D" id="3.90.1150.10">
    <property type="entry name" value="Aspartate Aminotransferase, domain 1"/>
    <property type="match status" value="1"/>
</dbReference>
<dbReference type="KEGG" id="hla:Hlac_1048"/>
<dbReference type="InterPro" id="IPR015424">
    <property type="entry name" value="PyrdxlP-dep_Trfase"/>
</dbReference>
<dbReference type="Pfam" id="PF00202">
    <property type="entry name" value="Aminotran_3"/>
    <property type="match status" value="1"/>
</dbReference>
<dbReference type="InterPro" id="IPR015421">
    <property type="entry name" value="PyrdxlP-dep_Trfase_major"/>
</dbReference>
<dbReference type="PROSITE" id="PS00600">
    <property type="entry name" value="AA_TRANSFER_CLASS_3"/>
    <property type="match status" value="1"/>
</dbReference>